<dbReference type="EMBL" id="CABPSK010000003">
    <property type="protein sequence ID" value="VVE26341.1"/>
    <property type="molecule type" value="Genomic_DNA"/>
</dbReference>
<dbReference type="RefSeq" id="WP_150680674.1">
    <property type="nucleotide sequence ID" value="NZ_CABPSK010000003.1"/>
</dbReference>
<reference evidence="4 5" key="1">
    <citation type="submission" date="2019-08" db="EMBL/GenBank/DDBJ databases">
        <authorList>
            <person name="Peeters C."/>
        </authorList>
    </citation>
    <scope>NUCLEOTIDE SEQUENCE [LARGE SCALE GENOMIC DNA]</scope>
    <source>
        <strain evidence="4 5">LMG 31114</strain>
    </source>
</reference>
<dbReference type="InterPro" id="IPR025263">
    <property type="entry name" value="YhdP_central"/>
</dbReference>
<keyword evidence="2" id="KW-0812">Transmembrane</keyword>
<feature type="region of interest" description="Disordered" evidence="1">
    <location>
        <begin position="514"/>
        <end position="543"/>
    </location>
</feature>
<dbReference type="InterPro" id="IPR011836">
    <property type="entry name" value="YhdP"/>
</dbReference>
<protein>
    <submittedName>
        <fullName evidence="4">TIGR02099 family protein</fullName>
    </submittedName>
</protein>
<feature type="transmembrane region" description="Helical" evidence="2">
    <location>
        <begin position="30"/>
        <end position="53"/>
    </location>
</feature>
<name>A0A5E4WPD7_9BURK</name>
<evidence type="ECO:0000313" key="5">
    <source>
        <dbReference type="Proteomes" id="UP000366945"/>
    </source>
</evidence>
<evidence type="ECO:0000256" key="2">
    <source>
        <dbReference type="SAM" id="Phobius"/>
    </source>
</evidence>
<dbReference type="Pfam" id="PF13116">
    <property type="entry name" value="YhdP"/>
    <property type="match status" value="2"/>
</dbReference>
<feature type="domain" description="YhdP central" evidence="3">
    <location>
        <begin position="32"/>
        <end position="103"/>
    </location>
</feature>
<keyword evidence="5" id="KW-1185">Reference proteome</keyword>
<keyword evidence="2" id="KW-1133">Transmembrane helix</keyword>
<evidence type="ECO:0000313" key="4">
    <source>
        <dbReference type="EMBL" id="VVE26341.1"/>
    </source>
</evidence>
<dbReference type="GeneID" id="300405422"/>
<feature type="region of interest" description="Disordered" evidence="1">
    <location>
        <begin position="1431"/>
        <end position="1467"/>
    </location>
</feature>
<proteinExistence type="predicted"/>
<dbReference type="PANTHER" id="PTHR38690">
    <property type="entry name" value="PROTEASE-RELATED"/>
    <property type="match status" value="1"/>
</dbReference>
<organism evidence="4 5">
    <name type="scientific">Pandoraea pneumonica</name>
    <dbReference type="NCBI Taxonomy" id="2508299"/>
    <lineage>
        <taxon>Bacteria</taxon>
        <taxon>Pseudomonadati</taxon>
        <taxon>Pseudomonadota</taxon>
        <taxon>Betaproteobacteria</taxon>
        <taxon>Burkholderiales</taxon>
        <taxon>Burkholderiaceae</taxon>
        <taxon>Pandoraea</taxon>
    </lineage>
</organism>
<feature type="region of interest" description="Disordered" evidence="1">
    <location>
        <begin position="105"/>
        <end position="126"/>
    </location>
</feature>
<gene>
    <name evidence="4" type="ORF">PPN31114_03412</name>
</gene>
<accession>A0A5E4WPD7</accession>
<dbReference type="NCBIfam" id="TIGR02099">
    <property type="entry name" value="YhdP family protein"/>
    <property type="match status" value="1"/>
</dbReference>
<sequence length="1467" mass="156868">MTDRKPPASPIATRSWFSSLPRGIRLGLEWLLALIVVVYFGLGAVVLATRYVILPRVSDYRPQIEAAASRALGLPVTIGKIDAVWRGWHPYLTLEDVRIQHAVAPAQPASRTRASRSNTKPAPQTASAAIAASAAGAASAPSAPSDTATYAPPGAPPPVEPGLTLHRLDAVLSWTSLVHLDVRLSSLTLYQPDLSVERLADGSILVAGMPVSGGGSDADTRATDWLMRQARVMIRGGTVRWRDATRPVPEVVVTNVNAMLRNRGLEHRFGMQATPPAGMVAPLDIRARFTNPLFARPGELKRWRGEIYADVGTIDLAELAQHVDLPGEHDARDTRGRVAARAWVSFDNGNITGATVRAAGENTSAQLADDLPPLSFDATQGRIDITRIGPQADSGWNWRVRELTLAAAGRPTLDVPDMHGSYAPATGDHGLHVTLAGQRFDIGAAMALVPALPIDKSTRDTLASFQPRGRLANFDMSYQAPKPHGTGNWRDLPGIRQLPPERDRYRVVADFEDAGIDSLPNPNPPPRNGGPNAGRPGFSHLSGHIEADQSRGSLTLNSKGTVLDFPGRFDQPRIALDTLTARTSWRVSHPVTKRDAPAEVHVRVDSLHLQNAELTGDVSGTWQNGGKGNGIVDLKGTITRANANAVPRYLPTDIGASVRDYLQRALVAGTVQNAPFAVQGDLEDFPYEKGHGKFRIDIPLVDVTFNPSPLRPGHTEVWPAFEKVRGNLRFDADKLHIAIDSGSIYGVTLTQVVGDIDKIGQEDSTLALKGDARGPAADFVKYLNSSPVGHWIGDFTDETRANGNAQLSLQLSMPLEHTDRSKVSGRAKFLRNDIALINGLPTFGAVDGELAFTEHGISLDNLRGTFLGGDVRASGGSRDDGTIALNVAGTMSAQGLRENRENATLAQLAKRMTGATPYTAVVTVRQGMTDVAVQSTLAGLAVNLPAPLGKSADVSLPARFSLRPQPNPGGRRIDMLDFAIGSVQGNYVQQRNGNRVEVLRGGIGINQPVPAPREGVQATAQFDTLDVDAWRSVIASLATDATTPGTQGTPPAPAETAAAAREEFGALTPYLPTRLALHAKQVRLMSRVWPELVLGAQRNDRDWQVSLASDLVSGFAEWHAPDAKNPSGAIRARLAKLVIPKEEHGDDVLTQVLDEPSDEFPAIDVVANDFVLRDKPLGRLQLNAHNDLEDGVPVWQLTKLELSNSAATLDVTGNWRTSRRRAATAAADEDVPRRTVLDFNLDVKNGGALLDRLGLPKTLKDGSGTVSGRFGWRGGPDAIDYPTLGGKVKIDLKRGQILKADPGLAKLLGILSVQTLAKILTFDFNSVVGSGLPFDNIDGNATMQAGVASTDDLTIHANAATIKIDGHTDLARETQDLNVLVLPKINAASASLAWAIINPALGIGSFFAQLALGEQLSRTLSTTYHVTGSWDNPVIGQASGNQSKIDPSPETRPEAQNTGTPNGLHGN</sequence>
<evidence type="ECO:0000256" key="1">
    <source>
        <dbReference type="SAM" id="MobiDB-lite"/>
    </source>
</evidence>
<dbReference type="Proteomes" id="UP000366945">
    <property type="component" value="Unassembled WGS sequence"/>
</dbReference>
<feature type="domain" description="YhdP central" evidence="3">
    <location>
        <begin position="161"/>
        <end position="1435"/>
    </location>
</feature>
<feature type="compositionally biased region" description="Polar residues" evidence="1">
    <location>
        <begin position="109"/>
        <end position="120"/>
    </location>
</feature>
<keyword evidence="2" id="KW-0472">Membrane</keyword>
<dbReference type="OrthoDB" id="8521382at2"/>
<evidence type="ECO:0000259" key="3">
    <source>
        <dbReference type="Pfam" id="PF13116"/>
    </source>
</evidence>
<dbReference type="PANTHER" id="PTHR38690:SF1">
    <property type="entry name" value="PROTEASE"/>
    <property type="match status" value="1"/>
</dbReference>